<comment type="caution">
    <text evidence="5">The sequence shown here is derived from an EMBL/GenBank/DDBJ whole genome shotgun (WGS) entry which is preliminary data.</text>
</comment>
<evidence type="ECO:0000256" key="1">
    <source>
        <dbReference type="ARBA" id="ARBA00022692"/>
    </source>
</evidence>
<keyword evidence="3 4" id="KW-0472">Membrane</keyword>
<dbReference type="PANTHER" id="PTHR31218">
    <property type="entry name" value="WAT1-RELATED PROTEIN"/>
    <property type="match status" value="1"/>
</dbReference>
<sequence length="132" mass="13935">MGAIFLGDAFHLGSVIGSMILCFGFYTVIWGKAKEDSTKTVAGSENSPLLLTHVVGDEDLPLSIAIAVVMGAIFLGDAFHLGSVIGSMILCFGFYTVIWGKAKEDSTKTVAGSENSPLLLTHVVGDEDLLVR</sequence>
<protein>
    <recommendedName>
        <fullName evidence="7">WAT1-related protein</fullName>
    </recommendedName>
</protein>
<gene>
    <name evidence="5" type="ORF">F2Q69_00016357</name>
</gene>
<evidence type="ECO:0008006" key="7">
    <source>
        <dbReference type="Google" id="ProtNLM"/>
    </source>
</evidence>
<evidence type="ECO:0000256" key="4">
    <source>
        <dbReference type="SAM" id="Phobius"/>
    </source>
</evidence>
<accession>A0A8S9QXP3</accession>
<dbReference type="GO" id="GO:0022857">
    <property type="term" value="F:transmembrane transporter activity"/>
    <property type="evidence" value="ECO:0007669"/>
    <property type="project" value="InterPro"/>
</dbReference>
<feature type="transmembrane region" description="Helical" evidence="4">
    <location>
        <begin position="78"/>
        <end position="98"/>
    </location>
</feature>
<evidence type="ECO:0000256" key="2">
    <source>
        <dbReference type="ARBA" id="ARBA00022989"/>
    </source>
</evidence>
<dbReference type="AlphaFoldDB" id="A0A8S9QXP3"/>
<dbReference type="InterPro" id="IPR030184">
    <property type="entry name" value="WAT1-related"/>
</dbReference>
<dbReference type="Proteomes" id="UP000712600">
    <property type="component" value="Unassembled WGS sequence"/>
</dbReference>
<name>A0A8S9QXP3_BRACR</name>
<keyword evidence="1 4" id="KW-0812">Transmembrane</keyword>
<organism evidence="5 6">
    <name type="scientific">Brassica cretica</name>
    <name type="common">Mustard</name>
    <dbReference type="NCBI Taxonomy" id="69181"/>
    <lineage>
        <taxon>Eukaryota</taxon>
        <taxon>Viridiplantae</taxon>
        <taxon>Streptophyta</taxon>
        <taxon>Embryophyta</taxon>
        <taxon>Tracheophyta</taxon>
        <taxon>Spermatophyta</taxon>
        <taxon>Magnoliopsida</taxon>
        <taxon>eudicotyledons</taxon>
        <taxon>Gunneridae</taxon>
        <taxon>Pentapetalae</taxon>
        <taxon>rosids</taxon>
        <taxon>malvids</taxon>
        <taxon>Brassicales</taxon>
        <taxon>Brassicaceae</taxon>
        <taxon>Brassiceae</taxon>
        <taxon>Brassica</taxon>
    </lineage>
</organism>
<dbReference type="EMBL" id="QGKX02000996">
    <property type="protein sequence ID" value="KAF3557203.1"/>
    <property type="molecule type" value="Genomic_DNA"/>
</dbReference>
<evidence type="ECO:0000256" key="3">
    <source>
        <dbReference type="ARBA" id="ARBA00023136"/>
    </source>
</evidence>
<proteinExistence type="predicted"/>
<evidence type="ECO:0000313" key="5">
    <source>
        <dbReference type="EMBL" id="KAF3557203.1"/>
    </source>
</evidence>
<evidence type="ECO:0000313" key="6">
    <source>
        <dbReference type="Proteomes" id="UP000712600"/>
    </source>
</evidence>
<dbReference type="GO" id="GO:0016020">
    <property type="term" value="C:membrane"/>
    <property type="evidence" value="ECO:0007669"/>
    <property type="project" value="InterPro"/>
</dbReference>
<keyword evidence="2 4" id="KW-1133">Transmembrane helix</keyword>
<feature type="transmembrane region" description="Helical" evidence="4">
    <location>
        <begin position="12"/>
        <end position="31"/>
    </location>
</feature>
<reference evidence="5" key="1">
    <citation type="submission" date="2019-12" db="EMBL/GenBank/DDBJ databases">
        <title>Genome sequencing and annotation of Brassica cretica.</title>
        <authorList>
            <person name="Studholme D.J."/>
            <person name="Sarris P."/>
        </authorList>
    </citation>
    <scope>NUCLEOTIDE SEQUENCE</scope>
    <source>
        <strain evidence="5">PFS-109/04</strain>
        <tissue evidence="5">Leaf</tissue>
    </source>
</reference>